<dbReference type="RefSeq" id="WP_274049529.1">
    <property type="nucleotide sequence ID" value="NZ_CP059693.1"/>
</dbReference>
<feature type="signal peptide" evidence="1">
    <location>
        <begin position="1"/>
        <end position="23"/>
    </location>
</feature>
<name>A0ABY7V7C1_9GAMM</name>
<keyword evidence="1" id="KW-0732">Signal</keyword>
<gene>
    <name evidence="2" type="ORF">H3N35_14640</name>
</gene>
<keyword evidence="3" id="KW-1185">Reference proteome</keyword>
<accession>A0ABY7V7C1</accession>
<dbReference type="EMBL" id="CP059693">
    <property type="protein sequence ID" value="WDE09573.1"/>
    <property type="molecule type" value="Genomic_DNA"/>
</dbReference>
<dbReference type="Proteomes" id="UP001215231">
    <property type="component" value="Chromosome"/>
</dbReference>
<sequence length="62" mass="6580">MKSASIKKIFLALSLGFGLSGLASVNAIAGPAYSCHELEDQCRLGDRNACYQLERYCGIGAP</sequence>
<evidence type="ECO:0000313" key="2">
    <source>
        <dbReference type="EMBL" id="WDE09573.1"/>
    </source>
</evidence>
<protein>
    <submittedName>
        <fullName evidence="2">Uncharacterized protein</fullName>
    </submittedName>
</protein>
<evidence type="ECO:0000256" key="1">
    <source>
        <dbReference type="SAM" id="SignalP"/>
    </source>
</evidence>
<proteinExistence type="predicted"/>
<evidence type="ECO:0000313" key="3">
    <source>
        <dbReference type="Proteomes" id="UP001215231"/>
    </source>
</evidence>
<reference evidence="2 3" key="1">
    <citation type="journal article" date="2022" name="Mar. Drugs">
        <title>Bioassay-Guided Fractionation Leads to the Detection of Cholic Acid Generated by the Rare Thalassomonas sp.</title>
        <authorList>
            <person name="Pheiffer F."/>
            <person name="Schneider Y.K."/>
            <person name="Hansen E.H."/>
            <person name="Andersen J.H."/>
            <person name="Isaksson J."/>
            <person name="Busche T."/>
            <person name="R C."/>
            <person name="Kalinowski J."/>
            <person name="Zyl L.V."/>
            <person name="Trindade M."/>
        </authorList>
    </citation>
    <scope>NUCLEOTIDE SEQUENCE [LARGE SCALE GENOMIC DNA]</scope>
    <source>
        <strain evidence="2 3">A5K-61T</strain>
    </source>
</reference>
<organism evidence="2 3">
    <name type="scientific">Thalassomonas haliotis</name>
    <dbReference type="NCBI Taxonomy" id="485448"/>
    <lineage>
        <taxon>Bacteria</taxon>
        <taxon>Pseudomonadati</taxon>
        <taxon>Pseudomonadota</taxon>
        <taxon>Gammaproteobacteria</taxon>
        <taxon>Alteromonadales</taxon>
        <taxon>Colwelliaceae</taxon>
        <taxon>Thalassomonas</taxon>
    </lineage>
</organism>
<feature type="chain" id="PRO_5046801482" evidence="1">
    <location>
        <begin position="24"/>
        <end position="62"/>
    </location>
</feature>